<reference evidence="3" key="1">
    <citation type="journal article" date="2022" name="Int. J. Syst. Evol. Microbiol.">
        <title>Anaeromyxobacter oryzae sp. nov., Anaeromyxobacter diazotrophicus sp. nov. and Anaeromyxobacter paludicola sp. nov., isolated from paddy soils.</title>
        <authorList>
            <person name="Itoh H."/>
            <person name="Xu Z."/>
            <person name="Mise K."/>
            <person name="Masuda Y."/>
            <person name="Ushijima N."/>
            <person name="Hayakawa C."/>
            <person name="Shiratori Y."/>
            <person name="Senoo K."/>
        </authorList>
    </citation>
    <scope>NUCLEOTIDE SEQUENCE [LARGE SCALE GENOMIC DNA]</scope>
    <source>
        <strain evidence="3">Red232</strain>
    </source>
</reference>
<name>A0ABM7X1K6_9BACT</name>
<protein>
    <submittedName>
        <fullName evidence="2">Uncharacterized protein</fullName>
    </submittedName>
</protein>
<feature type="region of interest" description="Disordered" evidence="1">
    <location>
        <begin position="40"/>
        <end position="81"/>
    </location>
</feature>
<keyword evidence="3" id="KW-1185">Reference proteome</keyword>
<evidence type="ECO:0000313" key="3">
    <source>
        <dbReference type="Proteomes" id="UP001162891"/>
    </source>
</evidence>
<sequence>MLHSGQVTTMTKRIVTLVLSGVLGLIPIATHAQYDEEWTDEGAGAAPAAPDSSAPGTQAPTDLPPAPPTATPEAYGQPQAPAAVPPGQWVYTQQYGWIWMPYSDAYAYVPPGGYGSPYAYVYYPADACWTWISAPWIWGIGPWPFFGTIGPVRFAWYGHGWWRYPSRWHYAPAYHGGYYAGRPVPGYRGGYAARPAPYGGGSYGGRAFPASRGGYAGRPAPYGGGFRGAGPAPSARAFVGGGHGGGGFASPRGSAGRGGSWSAAPRSGGSGGGGGGRGGGFGGHGGRGHR</sequence>
<feature type="compositionally biased region" description="Gly residues" evidence="1">
    <location>
        <begin position="268"/>
        <end position="290"/>
    </location>
</feature>
<feature type="compositionally biased region" description="Low complexity" evidence="1">
    <location>
        <begin position="42"/>
        <end position="61"/>
    </location>
</feature>
<proteinExistence type="predicted"/>
<evidence type="ECO:0000313" key="2">
    <source>
        <dbReference type="EMBL" id="BDG05666.1"/>
    </source>
</evidence>
<dbReference type="Proteomes" id="UP001162891">
    <property type="component" value="Chromosome"/>
</dbReference>
<gene>
    <name evidence="2" type="ORF">AMOR_46620</name>
</gene>
<organism evidence="2 3">
    <name type="scientific">Anaeromyxobacter oryzae</name>
    <dbReference type="NCBI Taxonomy" id="2918170"/>
    <lineage>
        <taxon>Bacteria</taxon>
        <taxon>Pseudomonadati</taxon>
        <taxon>Myxococcota</taxon>
        <taxon>Myxococcia</taxon>
        <taxon>Myxococcales</taxon>
        <taxon>Cystobacterineae</taxon>
        <taxon>Anaeromyxobacteraceae</taxon>
        <taxon>Anaeromyxobacter</taxon>
    </lineage>
</organism>
<feature type="region of interest" description="Disordered" evidence="1">
    <location>
        <begin position="243"/>
        <end position="290"/>
    </location>
</feature>
<feature type="compositionally biased region" description="Low complexity" evidence="1">
    <location>
        <begin position="249"/>
        <end position="267"/>
    </location>
</feature>
<feature type="compositionally biased region" description="Low complexity" evidence="1">
    <location>
        <begin position="71"/>
        <end position="81"/>
    </location>
</feature>
<dbReference type="EMBL" id="AP025591">
    <property type="protein sequence ID" value="BDG05666.1"/>
    <property type="molecule type" value="Genomic_DNA"/>
</dbReference>
<evidence type="ECO:0000256" key="1">
    <source>
        <dbReference type="SAM" id="MobiDB-lite"/>
    </source>
</evidence>
<accession>A0ABM7X1K6</accession>